<keyword evidence="2" id="KW-1185">Reference proteome</keyword>
<name>A0AAV9VRH3_9PEZI</name>
<comment type="caution">
    <text evidence="1">The sequence shown here is derived from an EMBL/GenBank/DDBJ whole genome shotgun (WGS) entry which is preliminary data.</text>
</comment>
<reference evidence="1 2" key="1">
    <citation type="submission" date="2023-08" db="EMBL/GenBank/DDBJ databases">
        <authorList>
            <person name="Palmer J.M."/>
        </authorList>
    </citation>
    <scope>NUCLEOTIDE SEQUENCE [LARGE SCALE GENOMIC DNA]</scope>
    <source>
        <strain evidence="1 2">TWF481</strain>
    </source>
</reference>
<dbReference type="AlphaFoldDB" id="A0AAV9VRH3"/>
<dbReference type="EMBL" id="JAVHJL010000012">
    <property type="protein sequence ID" value="KAK6495822.1"/>
    <property type="molecule type" value="Genomic_DNA"/>
</dbReference>
<accession>A0AAV9VRH3</accession>
<proteinExistence type="predicted"/>
<dbReference type="Proteomes" id="UP001370758">
    <property type="component" value="Unassembled WGS sequence"/>
</dbReference>
<organism evidence="1 2">
    <name type="scientific">Arthrobotrys musiformis</name>
    <dbReference type="NCBI Taxonomy" id="47236"/>
    <lineage>
        <taxon>Eukaryota</taxon>
        <taxon>Fungi</taxon>
        <taxon>Dikarya</taxon>
        <taxon>Ascomycota</taxon>
        <taxon>Pezizomycotina</taxon>
        <taxon>Orbiliomycetes</taxon>
        <taxon>Orbiliales</taxon>
        <taxon>Orbiliaceae</taxon>
        <taxon>Arthrobotrys</taxon>
    </lineage>
</organism>
<sequence>MNAPEPEGSVVKWAQSLFEGEIPCGLRLKITLQKLQDCIDIISSTRLSKNAINKAKKTLQQLRSKFSQYQEIMEQYLIIDQTNSKHPGQSDSVFPIFKPHPSKVTELTKFIKRAHNFTLQIEAGVFVVEFPQKALVSANSVQPPNQVGCRNKTQVPYFRQTVRPIHSIAEKQREEPKSKK</sequence>
<evidence type="ECO:0000313" key="1">
    <source>
        <dbReference type="EMBL" id="KAK6495822.1"/>
    </source>
</evidence>
<gene>
    <name evidence="1" type="ORF">TWF481_002868</name>
</gene>
<evidence type="ECO:0000313" key="2">
    <source>
        <dbReference type="Proteomes" id="UP001370758"/>
    </source>
</evidence>
<protein>
    <submittedName>
        <fullName evidence="1">Uncharacterized protein</fullName>
    </submittedName>
</protein>